<dbReference type="Proteomes" id="UP001157006">
    <property type="component" value="Chromosome 6"/>
</dbReference>
<organism evidence="1 2">
    <name type="scientific">Vicia faba</name>
    <name type="common">Broad bean</name>
    <name type="synonym">Faba vulgaris</name>
    <dbReference type="NCBI Taxonomy" id="3906"/>
    <lineage>
        <taxon>Eukaryota</taxon>
        <taxon>Viridiplantae</taxon>
        <taxon>Streptophyta</taxon>
        <taxon>Embryophyta</taxon>
        <taxon>Tracheophyta</taxon>
        <taxon>Spermatophyta</taxon>
        <taxon>Magnoliopsida</taxon>
        <taxon>eudicotyledons</taxon>
        <taxon>Gunneridae</taxon>
        <taxon>Pentapetalae</taxon>
        <taxon>rosids</taxon>
        <taxon>fabids</taxon>
        <taxon>Fabales</taxon>
        <taxon>Fabaceae</taxon>
        <taxon>Papilionoideae</taxon>
        <taxon>50 kb inversion clade</taxon>
        <taxon>NPAAA clade</taxon>
        <taxon>Hologalegina</taxon>
        <taxon>IRL clade</taxon>
        <taxon>Fabeae</taxon>
        <taxon>Vicia</taxon>
    </lineage>
</organism>
<sequence>MKRRRIFRFEDVWSRDDRCEELVRKNLEGPTDHGYNKVISICTLGDVFKEYMTGVVKAEIKRVEELLKGENIWSSRGENIKTYKGIECQRNNLLKHKDVIWREKSRKVLLKDGDRNTKFFHGKSEQRRKTNPIKKLKDEDGQWWKGKIKFERLLPNYFSDIY</sequence>
<evidence type="ECO:0000313" key="1">
    <source>
        <dbReference type="EMBL" id="CAI8619415.1"/>
    </source>
</evidence>
<keyword evidence="2" id="KW-1185">Reference proteome</keyword>
<reference evidence="1 2" key="1">
    <citation type="submission" date="2023-01" db="EMBL/GenBank/DDBJ databases">
        <authorList>
            <person name="Kreplak J."/>
        </authorList>
    </citation>
    <scope>NUCLEOTIDE SEQUENCE [LARGE SCALE GENOMIC DNA]</scope>
</reference>
<name>A0AAV1BA52_VICFA</name>
<protein>
    <submittedName>
        <fullName evidence="1">Uncharacterized protein</fullName>
    </submittedName>
</protein>
<evidence type="ECO:0000313" key="2">
    <source>
        <dbReference type="Proteomes" id="UP001157006"/>
    </source>
</evidence>
<gene>
    <name evidence="1" type="ORF">VFH_VI169720</name>
</gene>
<dbReference type="AlphaFoldDB" id="A0AAV1BA52"/>
<dbReference type="EMBL" id="OX451741">
    <property type="protein sequence ID" value="CAI8619415.1"/>
    <property type="molecule type" value="Genomic_DNA"/>
</dbReference>
<proteinExistence type="predicted"/>
<accession>A0AAV1BA52</accession>